<comment type="catalytic activity">
    <reaction evidence="19">
        <text>L-alanyl-L-lysine(out) = L-alanyl-L-lysine(in)</text>
        <dbReference type="Rhea" id="RHEA:79415"/>
        <dbReference type="ChEBI" id="CHEBI:192470"/>
    </reaction>
</comment>
<evidence type="ECO:0000256" key="9">
    <source>
        <dbReference type="ARBA" id="ARBA00044878"/>
    </source>
</evidence>
<dbReference type="InterPro" id="IPR011701">
    <property type="entry name" value="MFS"/>
</dbReference>
<dbReference type="GO" id="GO:0022857">
    <property type="term" value="F:transmembrane transporter activity"/>
    <property type="evidence" value="ECO:0007669"/>
    <property type="project" value="InterPro"/>
</dbReference>
<feature type="transmembrane region" description="Helical" evidence="25">
    <location>
        <begin position="256"/>
        <end position="276"/>
    </location>
</feature>
<dbReference type="AlphaFoldDB" id="A0A1M6AT06"/>
<reference evidence="27 28" key="1">
    <citation type="submission" date="2016-11" db="EMBL/GenBank/DDBJ databases">
        <authorList>
            <person name="Jaros S."/>
            <person name="Januszkiewicz K."/>
            <person name="Wedrychowicz H."/>
        </authorList>
    </citation>
    <scope>NUCLEOTIDE SEQUENCE [LARGE SCALE GENOMIC DNA]</scope>
    <source>
        <strain evidence="27 28">DSM 25479</strain>
    </source>
</reference>
<feature type="transmembrane region" description="Helical" evidence="25">
    <location>
        <begin position="107"/>
        <end position="128"/>
    </location>
</feature>
<feature type="transmembrane region" description="Helical" evidence="25">
    <location>
        <begin position="316"/>
        <end position="333"/>
    </location>
</feature>
<comment type="catalytic activity">
    <reaction evidence="10">
        <text>L-alpha-aminoacyl-L-arginine(out) = L-alpha-aminoacyl-L-arginine(in)</text>
        <dbReference type="Rhea" id="RHEA:79367"/>
        <dbReference type="ChEBI" id="CHEBI:229968"/>
    </reaction>
</comment>
<evidence type="ECO:0000256" key="7">
    <source>
        <dbReference type="ARBA" id="ARBA00023228"/>
    </source>
</evidence>
<evidence type="ECO:0000256" key="6">
    <source>
        <dbReference type="ARBA" id="ARBA00023136"/>
    </source>
</evidence>
<evidence type="ECO:0000259" key="26">
    <source>
        <dbReference type="PROSITE" id="PS50850"/>
    </source>
</evidence>
<organism evidence="27 28">
    <name type="scientific">Cruoricaptor ignavus</name>
    <dbReference type="NCBI Taxonomy" id="1118202"/>
    <lineage>
        <taxon>Bacteria</taxon>
        <taxon>Pseudomonadati</taxon>
        <taxon>Bacteroidota</taxon>
        <taxon>Flavobacteriia</taxon>
        <taxon>Flavobacteriales</taxon>
        <taxon>Weeksellaceae</taxon>
        <taxon>Cruoricaptor</taxon>
    </lineage>
</organism>
<evidence type="ECO:0000256" key="16">
    <source>
        <dbReference type="ARBA" id="ARBA00044900"/>
    </source>
</evidence>
<protein>
    <recommendedName>
        <fullName evidence="21">Lysosomal dipeptide transporter MFSD1</fullName>
    </recommendedName>
    <alternativeName>
        <fullName evidence="22">Major facilitator superfamily domain-containing protein 1</fullName>
    </alternativeName>
</protein>
<proteinExistence type="inferred from homology"/>
<comment type="catalytic activity">
    <reaction evidence="17">
        <text>L-arginyl-glycine(out) = L-arginyl-glycine(in)</text>
        <dbReference type="Rhea" id="RHEA:79391"/>
        <dbReference type="ChEBI" id="CHEBI:229955"/>
    </reaction>
</comment>
<feature type="transmembrane region" description="Helical" evidence="25">
    <location>
        <begin position="385"/>
        <end position="403"/>
    </location>
</feature>
<feature type="transmembrane region" description="Helical" evidence="25">
    <location>
        <begin position="140"/>
        <end position="159"/>
    </location>
</feature>
<evidence type="ECO:0000256" key="22">
    <source>
        <dbReference type="ARBA" id="ARBA00045018"/>
    </source>
</evidence>
<comment type="catalytic activity">
    <reaction evidence="13">
        <text>L-alpha-aminoacyl-L-lysine(out) = L-alpha-aminoacyl-L-lysine(in)</text>
        <dbReference type="Rhea" id="RHEA:79383"/>
        <dbReference type="ChEBI" id="CHEBI:229966"/>
    </reaction>
</comment>
<feature type="transmembrane region" description="Helical" evidence="25">
    <location>
        <begin position="83"/>
        <end position="101"/>
    </location>
</feature>
<dbReference type="Pfam" id="PF07690">
    <property type="entry name" value="MFS_1"/>
    <property type="match status" value="1"/>
</dbReference>
<dbReference type="CDD" id="cd06174">
    <property type="entry name" value="MFS"/>
    <property type="match status" value="1"/>
</dbReference>
<evidence type="ECO:0000256" key="23">
    <source>
        <dbReference type="ARBA" id="ARBA00045709"/>
    </source>
</evidence>
<comment type="catalytic activity">
    <reaction evidence="11">
        <text>L-alpha-aminoacyl-L-histidine(out) = L-alpha-aminoacyl-L-histidine(in)</text>
        <dbReference type="Rhea" id="RHEA:79375"/>
        <dbReference type="ChEBI" id="CHEBI:229967"/>
    </reaction>
</comment>
<name>A0A1M6AT06_9FLAO</name>
<keyword evidence="7" id="KW-0458">Lysosome</keyword>
<evidence type="ECO:0000256" key="2">
    <source>
        <dbReference type="ARBA" id="ARBA00008335"/>
    </source>
</evidence>
<dbReference type="PANTHER" id="PTHR23512">
    <property type="entry name" value="MAJOR FACILITATOR SUPERFAMILY DOMAIN-CONTAINING PROTEIN 1"/>
    <property type="match status" value="1"/>
</dbReference>
<evidence type="ECO:0000256" key="5">
    <source>
        <dbReference type="ARBA" id="ARBA00022989"/>
    </source>
</evidence>
<dbReference type="EMBL" id="FQYI01000001">
    <property type="protein sequence ID" value="SHI39353.1"/>
    <property type="molecule type" value="Genomic_DNA"/>
</dbReference>
<dbReference type="InterPro" id="IPR036259">
    <property type="entry name" value="MFS_trans_sf"/>
</dbReference>
<feature type="transmembrane region" description="Helical" evidence="25">
    <location>
        <begin position="221"/>
        <end position="244"/>
    </location>
</feature>
<evidence type="ECO:0000256" key="15">
    <source>
        <dbReference type="ARBA" id="ARBA00044899"/>
    </source>
</evidence>
<evidence type="ECO:0000256" key="12">
    <source>
        <dbReference type="ARBA" id="ARBA00044891"/>
    </source>
</evidence>
<feature type="transmembrane region" description="Helical" evidence="25">
    <location>
        <begin position="345"/>
        <end position="365"/>
    </location>
</feature>
<evidence type="ECO:0000256" key="21">
    <source>
        <dbReference type="ARBA" id="ARBA00044985"/>
    </source>
</evidence>
<dbReference type="InterPro" id="IPR052187">
    <property type="entry name" value="MFSD1"/>
</dbReference>
<evidence type="ECO:0000256" key="3">
    <source>
        <dbReference type="ARBA" id="ARBA00022448"/>
    </source>
</evidence>
<evidence type="ECO:0000313" key="27">
    <source>
        <dbReference type="EMBL" id="SHI39353.1"/>
    </source>
</evidence>
<comment type="subcellular location">
    <subcellularLocation>
        <location evidence="1">Lysosome membrane</location>
        <topology evidence="1">Multi-pass membrane protein</topology>
    </subcellularLocation>
</comment>
<comment type="catalytic activity">
    <reaction evidence="20">
        <text>L-lysyl-glycine(out) = L-lysyl-glycine(in)</text>
        <dbReference type="Rhea" id="RHEA:79407"/>
        <dbReference type="ChEBI" id="CHEBI:191202"/>
    </reaction>
</comment>
<feature type="transmembrane region" description="Helical" evidence="25">
    <location>
        <begin position="12"/>
        <end position="30"/>
    </location>
</feature>
<evidence type="ECO:0000256" key="1">
    <source>
        <dbReference type="ARBA" id="ARBA00004155"/>
    </source>
</evidence>
<feature type="domain" description="Major facilitator superfamily (MFS) profile" evidence="26">
    <location>
        <begin position="16"/>
        <end position="407"/>
    </location>
</feature>
<comment type="function">
    <text evidence="23">Lysosomal dipeptide uniporter that selectively exports lysine, arginine or histidine-containing dipeptides with a net positive charge from the lysosome lumen into the cytosol. Could play a role in a specific type of protein O-glycosylation indirectly regulating macrophages migration and tissue invasion. Also essential for liver homeostasis.</text>
</comment>
<dbReference type="InterPro" id="IPR005829">
    <property type="entry name" value="Sugar_transporter_CS"/>
</dbReference>
<dbReference type="Gene3D" id="1.20.1250.20">
    <property type="entry name" value="MFS general substrate transporter like domains"/>
    <property type="match status" value="2"/>
</dbReference>
<evidence type="ECO:0000256" key="17">
    <source>
        <dbReference type="ARBA" id="ARBA00044903"/>
    </source>
</evidence>
<keyword evidence="28" id="KW-1185">Reference proteome</keyword>
<evidence type="ECO:0000313" key="28">
    <source>
        <dbReference type="Proteomes" id="UP000184335"/>
    </source>
</evidence>
<comment type="catalytic activity">
    <reaction evidence="8">
        <text>L-lysyl-L-alanine(out) = L-lysyl-L-alanine(in)</text>
        <dbReference type="Rhea" id="RHEA:79399"/>
        <dbReference type="ChEBI" id="CHEBI:229954"/>
    </reaction>
</comment>
<keyword evidence="5 25" id="KW-1133">Transmembrane helix</keyword>
<comment type="catalytic activity">
    <reaction evidence="12">
        <text>L-lysyl-L-alpha-amino acid(out) = L-lysyl-L-alpha-amino acid(in)</text>
        <dbReference type="Rhea" id="RHEA:79387"/>
        <dbReference type="ChEBI" id="CHEBI:229965"/>
    </reaction>
</comment>
<dbReference type="SUPFAM" id="SSF103473">
    <property type="entry name" value="MFS general substrate transporter"/>
    <property type="match status" value="1"/>
</dbReference>
<comment type="catalytic activity">
    <reaction evidence="14">
        <text>L-aspartyl-L-lysine(out) = L-aspartyl-L-lysine(in)</text>
        <dbReference type="Rhea" id="RHEA:79411"/>
        <dbReference type="ChEBI" id="CHEBI:229953"/>
    </reaction>
</comment>
<dbReference type="GO" id="GO:0005765">
    <property type="term" value="C:lysosomal membrane"/>
    <property type="evidence" value="ECO:0007669"/>
    <property type="project" value="UniProtKB-SubCell"/>
</dbReference>
<keyword evidence="3" id="KW-0813">Transport</keyword>
<comment type="catalytic activity">
    <reaction evidence="9">
        <text>L-histidyl-glycine(out) = L-histidyl-glycine(in)</text>
        <dbReference type="Rhea" id="RHEA:79395"/>
        <dbReference type="ChEBI" id="CHEBI:229957"/>
    </reaction>
</comment>
<evidence type="ECO:0000256" key="24">
    <source>
        <dbReference type="ARBA" id="ARBA00046376"/>
    </source>
</evidence>
<dbReference type="Proteomes" id="UP000184335">
    <property type="component" value="Unassembled WGS sequence"/>
</dbReference>
<keyword evidence="4 25" id="KW-0812">Transmembrane</keyword>
<comment type="catalytic activity">
    <reaction evidence="15">
        <text>L-arginyl-L-alpha-amino acid(out) = L-arginyl-L-alpha-amino acid(in)</text>
        <dbReference type="Rhea" id="RHEA:79371"/>
        <dbReference type="ChEBI" id="CHEBI:84315"/>
    </reaction>
</comment>
<comment type="subunit">
    <text evidence="24">Homodimer. Interacts with lysosomal protein GLMP (via lumenal domain); the interaction starts while both proteins are still in the endoplasmic reticulum and is required for stabilization of MFSD1 in lysosomes but has no direct effect on its targeting to lysosomes or transporter activity.</text>
</comment>
<dbReference type="InterPro" id="IPR020846">
    <property type="entry name" value="MFS_dom"/>
</dbReference>
<evidence type="ECO:0000256" key="11">
    <source>
        <dbReference type="ARBA" id="ARBA00044884"/>
    </source>
</evidence>
<evidence type="ECO:0000256" key="8">
    <source>
        <dbReference type="ARBA" id="ARBA00044876"/>
    </source>
</evidence>
<gene>
    <name evidence="27" type="ORF">SAMN05443429_101399</name>
</gene>
<evidence type="ECO:0000256" key="14">
    <source>
        <dbReference type="ARBA" id="ARBA00044898"/>
    </source>
</evidence>
<feature type="transmembrane region" description="Helical" evidence="25">
    <location>
        <begin position="171"/>
        <end position="191"/>
    </location>
</feature>
<accession>A0A1M6AT06</accession>
<evidence type="ECO:0000256" key="10">
    <source>
        <dbReference type="ARBA" id="ARBA00044881"/>
    </source>
</evidence>
<evidence type="ECO:0000256" key="4">
    <source>
        <dbReference type="ARBA" id="ARBA00022692"/>
    </source>
</evidence>
<evidence type="ECO:0000256" key="18">
    <source>
        <dbReference type="ARBA" id="ARBA00044912"/>
    </source>
</evidence>
<comment type="catalytic activity">
    <reaction evidence="16">
        <text>L-lysyl-L-lysine(out) = L-lysyl-L-lysine(in)</text>
        <dbReference type="Rhea" id="RHEA:79403"/>
        <dbReference type="ChEBI" id="CHEBI:229956"/>
    </reaction>
</comment>
<dbReference type="PROSITE" id="PS50850">
    <property type="entry name" value="MFS"/>
    <property type="match status" value="1"/>
</dbReference>
<dbReference type="RefSeq" id="WP_073177785.1">
    <property type="nucleotide sequence ID" value="NZ_FQYI01000001.1"/>
</dbReference>
<evidence type="ECO:0000256" key="13">
    <source>
        <dbReference type="ARBA" id="ARBA00044893"/>
    </source>
</evidence>
<dbReference type="PROSITE" id="PS00216">
    <property type="entry name" value="SUGAR_TRANSPORT_1"/>
    <property type="match status" value="1"/>
</dbReference>
<feature type="transmembrane region" description="Helical" evidence="25">
    <location>
        <begin position="59"/>
        <end position="76"/>
    </location>
</feature>
<evidence type="ECO:0000256" key="25">
    <source>
        <dbReference type="SAM" id="Phobius"/>
    </source>
</evidence>
<comment type="similarity">
    <text evidence="2">Belongs to the major facilitator superfamily.</text>
</comment>
<dbReference type="PANTHER" id="PTHR23512:SF3">
    <property type="entry name" value="MAJOR FACILITATOR SUPERFAMILY DOMAIN-CONTAINING PROTEIN 1"/>
    <property type="match status" value="1"/>
</dbReference>
<dbReference type="STRING" id="1118202.SAMN05443429_101399"/>
<sequence length="413" mass="44775">MSTQIKNQHTQNAFITAWAIGLVFYFIAYATRSTPSVMTQQFSDLYGVAPQRALEIFGAYYYTYSICALLAGICLDKFGARRSMFAGTLVLGIGCALFILASEATGVTGRMLQGAASAFAFPGCIFLATRGFSQKTQATAIGITQCVGMFGGFAGQSFMPLIMSLGVEFKTVWLVLSALCFIPAVLMLLIIPRPTPEDAARRKQMPILEPLKIIFSNPQSWLTGAISGLMFAPTTVFVMTWAVGYFVTDLGFTKELAARTAAMASLGWVAGAPLMGFISDRIGRRKPVIFGALIGMALMIVQGMLAPNLLPPKLTMFLFGVFSGSAMVPYSIIKEVNPKNVIGSASGVQNFITFGVTSIIGPLFAKTLGSQLATVTDLHEHFQRSLMFWVFCIALAFILTFFLEETHGNQREE</sequence>
<evidence type="ECO:0000256" key="20">
    <source>
        <dbReference type="ARBA" id="ARBA00044924"/>
    </source>
</evidence>
<comment type="catalytic activity">
    <reaction evidence="18">
        <text>L-histidyl-L-alpha-amino acid(out) = L-histidyl-L-alpha-amino acid(in)</text>
        <dbReference type="Rhea" id="RHEA:79379"/>
        <dbReference type="ChEBI" id="CHEBI:229964"/>
    </reaction>
</comment>
<dbReference type="OrthoDB" id="5620971at2"/>
<evidence type="ECO:0000256" key="19">
    <source>
        <dbReference type="ARBA" id="ARBA00044919"/>
    </source>
</evidence>
<keyword evidence="6 25" id="KW-0472">Membrane</keyword>
<feature type="transmembrane region" description="Helical" evidence="25">
    <location>
        <begin position="288"/>
        <end position="310"/>
    </location>
</feature>